<protein>
    <recommendedName>
        <fullName evidence="11">G-protein coupled receptors family 1 profile domain-containing protein</fullName>
    </recommendedName>
</protein>
<dbReference type="GO" id="GO:0043005">
    <property type="term" value="C:neuron projection"/>
    <property type="evidence" value="ECO:0007669"/>
    <property type="project" value="TreeGrafter"/>
</dbReference>
<keyword evidence="3 10" id="KW-0812">Transmembrane</keyword>
<keyword evidence="2" id="KW-1003">Cell membrane</keyword>
<organism evidence="12 13">
    <name type="scientific">Steinernema carpocapsae</name>
    <name type="common">Entomopathogenic nematode</name>
    <dbReference type="NCBI Taxonomy" id="34508"/>
    <lineage>
        <taxon>Eukaryota</taxon>
        <taxon>Metazoa</taxon>
        <taxon>Ecdysozoa</taxon>
        <taxon>Nematoda</taxon>
        <taxon>Chromadorea</taxon>
        <taxon>Rhabditida</taxon>
        <taxon>Tylenchina</taxon>
        <taxon>Panagrolaimomorpha</taxon>
        <taxon>Strongyloidoidea</taxon>
        <taxon>Steinernematidae</taxon>
        <taxon>Steinernema</taxon>
    </lineage>
</organism>
<sequence length="519" mass="57961">MDPDTAGYTVVAVYSSLMITGVLGNTWVMYTVLKQLGCLCSPSSLSRHRPAIPMVQSSACIYLLLLSVVDLFSFVSVPLLAIDIWKNKWIFGEELCKLLYACEGANKSLSPLVLTALSIDRYIAVCRPTLLWMRRTKFSLFVILICVFISLFFIVPVIMLAHVSNMQDLRMNEHRKCVVQMPRAFDAVHTAACYVLPLIVICAVYVAILVRLYRHTRLSSVGRRTSISLGRVVKCSVMVVAFYFICWTPYWAMRFISIFQPDVMIGNETYEAAENTTTTNYTENIFETLEESEPESMGALTILLFYLLHALPYAQSAFNWLFYAFLNRNLRNSSSRCATTIRSAGVTSAMYENGHTTSAANSTMQLWKNIQTMGVHLKSAGKDTGNLILKRSPFRSHSRIRSRSSTCLDSVNERNALSQNVSAAARHKTSEQTHALFASMLEIFKSGPISTDLMTGHFALRNPSSNGSPSRNFLGITAKNANYGLIPHGEPRGSRRALSLQMPPDSQGMFSEASSVEWL</sequence>
<feature type="transmembrane region" description="Helical" evidence="10">
    <location>
        <begin position="232"/>
        <end position="252"/>
    </location>
</feature>
<evidence type="ECO:0000256" key="10">
    <source>
        <dbReference type="SAM" id="Phobius"/>
    </source>
</evidence>
<reference evidence="12 13" key="2">
    <citation type="journal article" date="2019" name="G3 (Bethesda)">
        <title>Hybrid Assembly of the Genome of the Entomopathogenic Nematode Steinernema carpocapsae Identifies the X-Chromosome.</title>
        <authorList>
            <person name="Serra L."/>
            <person name="Macchietto M."/>
            <person name="Macias-Munoz A."/>
            <person name="McGill C.J."/>
            <person name="Rodriguez I.M."/>
            <person name="Rodriguez B."/>
            <person name="Murad R."/>
            <person name="Mortazavi A."/>
        </authorList>
    </citation>
    <scope>NUCLEOTIDE SEQUENCE [LARGE SCALE GENOMIC DNA]</scope>
    <source>
        <strain evidence="12 13">ALL</strain>
    </source>
</reference>
<dbReference type="PANTHER" id="PTHR24229:SF84">
    <property type="entry name" value="G-PROTEIN COUPLED RECEPTORS FAMILY 1 PROFILE DOMAIN-CONTAINING PROTEIN"/>
    <property type="match status" value="1"/>
</dbReference>
<evidence type="ECO:0000256" key="1">
    <source>
        <dbReference type="ARBA" id="ARBA00004651"/>
    </source>
</evidence>
<dbReference type="CDD" id="cd00637">
    <property type="entry name" value="7tm_classA_rhodopsin-like"/>
    <property type="match status" value="1"/>
</dbReference>
<dbReference type="STRING" id="34508.A0A4U8UXA7"/>
<evidence type="ECO:0000256" key="8">
    <source>
        <dbReference type="ARBA" id="ARBA00023224"/>
    </source>
</evidence>
<dbReference type="OrthoDB" id="6076970at2759"/>
<dbReference type="GO" id="GO:0005886">
    <property type="term" value="C:plasma membrane"/>
    <property type="evidence" value="ECO:0007669"/>
    <property type="project" value="UniProtKB-SubCell"/>
</dbReference>
<feature type="transmembrane region" description="Helical" evidence="10">
    <location>
        <begin position="54"/>
        <end position="82"/>
    </location>
</feature>
<evidence type="ECO:0000256" key="2">
    <source>
        <dbReference type="ARBA" id="ARBA00022475"/>
    </source>
</evidence>
<keyword evidence="7" id="KW-0675">Receptor</keyword>
<dbReference type="GO" id="GO:0004930">
    <property type="term" value="F:G protein-coupled receptor activity"/>
    <property type="evidence" value="ECO:0007669"/>
    <property type="project" value="UniProtKB-KW"/>
</dbReference>
<name>A0A4U8UXA7_STECR</name>
<dbReference type="PRINTS" id="PR00237">
    <property type="entry name" value="GPCRRHODOPSN"/>
</dbReference>
<accession>A0A4U8UXA7</accession>
<evidence type="ECO:0000256" key="4">
    <source>
        <dbReference type="ARBA" id="ARBA00022989"/>
    </source>
</evidence>
<feature type="transmembrane region" description="Helical" evidence="10">
    <location>
        <begin position="188"/>
        <end position="212"/>
    </location>
</feature>
<evidence type="ECO:0000256" key="5">
    <source>
        <dbReference type="ARBA" id="ARBA00023040"/>
    </source>
</evidence>
<keyword evidence="4 10" id="KW-1133">Transmembrane helix</keyword>
<evidence type="ECO:0000256" key="7">
    <source>
        <dbReference type="ARBA" id="ARBA00023170"/>
    </source>
</evidence>
<dbReference type="PROSITE" id="PS50262">
    <property type="entry name" value="G_PROTEIN_RECEP_F1_2"/>
    <property type="match status" value="1"/>
</dbReference>
<feature type="domain" description="G-protein coupled receptors family 1 profile" evidence="11">
    <location>
        <begin position="24"/>
        <end position="323"/>
    </location>
</feature>
<dbReference type="AlphaFoldDB" id="A0A4U8UXA7"/>
<evidence type="ECO:0000313" key="13">
    <source>
        <dbReference type="Proteomes" id="UP000298663"/>
    </source>
</evidence>
<gene>
    <name evidence="12" type="ORF">L596_003869</name>
</gene>
<dbReference type="Pfam" id="PF00001">
    <property type="entry name" value="7tm_1"/>
    <property type="match status" value="1"/>
</dbReference>
<dbReference type="GO" id="GO:0042277">
    <property type="term" value="F:peptide binding"/>
    <property type="evidence" value="ECO:0007669"/>
    <property type="project" value="TreeGrafter"/>
</dbReference>
<evidence type="ECO:0000256" key="6">
    <source>
        <dbReference type="ARBA" id="ARBA00023136"/>
    </source>
</evidence>
<dbReference type="Gene3D" id="1.20.1070.10">
    <property type="entry name" value="Rhodopsin 7-helix transmembrane proteins"/>
    <property type="match status" value="1"/>
</dbReference>
<feature type="transmembrane region" description="Helical" evidence="10">
    <location>
        <begin position="12"/>
        <end position="33"/>
    </location>
</feature>
<dbReference type="InterPro" id="IPR000276">
    <property type="entry name" value="GPCR_Rhodpsn"/>
</dbReference>
<keyword evidence="13" id="KW-1185">Reference proteome</keyword>
<dbReference type="PANTHER" id="PTHR24229">
    <property type="entry name" value="NEUROPEPTIDES RECEPTOR"/>
    <property type="match status" value="1"/>
</dbReference>
<evidence type="ECO:0000256" key="3">
    <source>
        <dbReference type="ARBA" id="ARBA00022692"/>
    </source>
</evidence>
<evidence type="ECO:0000313" key="12">
    <source>
        <dbReference type="EMBL" id="TMS36787.1"/>
    </source>
</evidence>
<keyword evidence="6 10" id="KW-0472">Membrane</keyword>
<dbReference type="EMBL" id="CM016762">
    <property type="protein sequence ID" value="TMS36787.1"/>
    <property type="molecule type" value="Genomic_DNA"/>
</dbReference>
<dbReference type="InterPro" id="IPR017452">
    <property type="entry name" value="GPCR_Rhodpsn_7TM"/>
</dbReference>
<dbReference type="SUPFAM" id="SSF81321">
    <property type="entry name" value="Family A G protein-coupled receptor-like"/>
    <property type="match status" value="1"/>
</dbReference>
<evidence type="ECO:0000256" key="9">
    <source>
        <dbReference type="SAM" id="MobiDB-lite"/>
    </source>
</evidence>
<dbReference type="EMBL" id="AZBU02000001">
    <property type="protein sequence ID" value="TMS36787.1"/>
    <property type="molecule type" value="Genomic_DNA"/>
</dbReference>
<feature type="compositionally biased region" description="Polar residues" evidence="9">
    <location>
        <begin position="508"/>
        <end position="519"/>
    </location>
</feature>
<feature type="region of interest" description="Disordered" evidence="9">
    <location>
        <begin position="488"/>
        <end position="519"/>
    </location>
</feature>
<keyword evidence="8" id="KW-0807">Transducer</keyword>
<proteinExistence type="predicted"/>
<keyword evidence="5" id="KW-0297">G-protein coupled receptor</keyword>
<comment type="subcellular location">
    <subcellularLocation>
        <location evidence="1">Cell membrane</location>
        <topology evidence="1">Multi-pass membrane protein</topology>
    </subcellularLocation>
</comment>
<dbReference type="Proteomes" id="UP000298663">
    <property type="component" value="Chromosome X"/>
</dbReference>
<reference evidence="12 13" key="1">
    <citation type="journal article" date="2015" name="Genome Biol.">
        <title>Comparative genomics of Steinernema reveals deeply conserved gene regulatory networks.</title>
        <authorList>
            <person name="Dillman A.R."/>
            <person name="Macchietto M."/>
            <person name="Porter C.F."/>
            <person name="Rogers A."/>
            <person name="Williams B."/>
            <person name="Antoshechkin I."/>
            <person name="Lee M.M."/>
            <person name="Goodwin Z."/>
            <person name="Lu X."/>
            <person name="Lewis E.E."/>
            <person name="Goodrich-Blair H."/>
            <person name="Stock S.P."/>
            <person name="Adams B.J."/>
            <person name="Sternberg P.W."/>
            <person name="Mortazavi A."/>
        </authorList>
    </citation>
    <scope>NUCLEOTIDE SEQUENCE [LARGE SCALE GENOMIC DNA]</scope>
    <source>
        <strain evidence="12 13">ALL</strain>
    </source>
</reference>
<evidence type="ECO:0000259" key="11">
    <source>
        <dbReference type="PROSITE" id="PS50262"/>
    </source>
</evidence>
<feature type="transmembrane region" description="Helical" evidence="10">
    <location>
        <begin position="138"/>
        <end position="161"/>
    </location>
</feature>
<comment type="caution">
    <text evidence="12">The sequence shown here is derived from an EMBL/GenBank/DDBJ whole genome shotgun (WGS) entry which is preliminary data.</text>
</comment>